<dbReference type="InterPro" id="IPR004182">
    <property type="entry name" value="GRAM"/>
</dbReference>
<feature type="compositionally biased region" description="Basic residues" evidence="5">
    <location>
        <begin position="72"/>
        <end position="81"/>
    </location>
</feature>
<protein>
    <recommendedName>
        <fullName evidence="12">C2 domain-containing protein</fullName>
    </recommendedName>
</protein>
<dbReference type="SUPFAM" id="SSF49562">
    <property type="entry name" value="C2 domain (Calcium/lipid-binding domain, CaLB)"/>
    <property type="match status" value="1"/>
</dbReference>
<dbReference type="PANTHER" id="PTHR46296">
    <property type="entry name" value="BNAA05G37250D PROTEIN"/>
    <property type="match status" value="1"/>
</dbReference>
<feature type="region of interest" description="Disordered" evidence="5">
    <location>
        <begin position="931"/>
        <end position="950"/>
    </location>
</feature>
<dbReference type="GeneID" id="112287782"/>
<gene>
    <name evidence="10" type="primary">LOC112287782</name>
    <name evidence="9" type="ORF">PHYPA_013922</name>
</gene>
<sequence>MDSVMGNNSAHPSFREESVRPSLMRTDSMSSDNSIDAENLVDIPVSPSMMLYPESLPQMNPDEQLENELKKHDRKRLRKKWKGDAQRVANKLSSVIKKRGHKNGGDSSPSFSDSRSTGIDSFRSRDGQSSSEVSCADDDEFIPLSFFDDDGRNVGSSPEDFPPPLPGGVVLDQKYAISAKAMNAIIFKPGSEFVRDLLQIQKTTDYVEEPWKKVGNEPIKRSITYMRAASKLVKAVKAYETQTYQRADDKGFCILISSSTPDVPYGGSFIVEMQAVIVGLPDTASGEKCCQLRISWRLNFLHSTMMKGMIESGARNGIRDSFVVYREVLSRHATPLSSSKELPSGGDDEILISDWEIAWDYFKKWHVLFALVSLIIILVHIALAPPKKKCGLEFWIIHFPDSLMELIMSAVVVIQVERLAIMIYYFVRARYWQSGDHGVKAQGDGWLTSVTLVEGVNIALPDSGTPSPYVIFRCNGKSRTSSVKLRTSNPAWREIFEFNASDNPPTTMDIEVFDYDGPFSEAESLGYAEINFLKQSAGKLADFWLPLEGNSARANGAKLHLRVFLSNTRDTDALPEYLERVEREVGLKVRKRSAQKNNSFQKLFSLPAEEFLFNDFACAIKRKIPIQGRLFLSPRLLGFYSNLFGHKTKFTLLWEEIEEIKEIAQSINPSIVVFLRKGRGFDARHGARGIDGMGRLKFQFLSFVRSGTAFRAIVALWKNRNLSLEQKMDIIANVEAGDMKYSVAERQADDRQPFLGIEDASMSEVVHMEIPITVESVHAVILDEKMDRAISEKLGLSDYESSPWEIVDKKAQLEIRRRHRSYKLNRLITQFGSKISCVQQKSLSVNSKKLVINEILTLHDVPFGDHFQIQTRMEFETLSMEPITTHFKAFVGVAWQKATELDQRKMTKNIYEHITNQYQALVEFIVEEVQQGNSPRNPPMNDDSKRINGV</sequence>
<dbReference type="Gene3D" id="2.30.29.30">
    <property type="entry name" value="Pleckstrin-homology domain (PH domain)/Phosphotyrosine-binding domain (PTB)"/>
    <property type="match status" value="1"/>
</dbReference>
<dbReference type="Pfam" id="PF00168">
    <property type="entry name" value="C2"/>
    <property type="match status" value="1"/>
</dbReference>
<dbReference type="InterPro" id="IPR000008">
    <property type="entry name" value="C2_dom"/>
</dbReference>
<dbReference type="EnsemblPlants" id="Pp3c10_15570V3.2">
    <property type="protein sequence ID" value="Pp3c10_15570V3.2"/>
    <property type="gene ID" value="Pp3c10_15570"/>
</dbReference>
<evidence type="ECO:0000313" key="10">
    <source>
        <dbReference type="EnsemblPlants" id="Pp3c10_15570V3.1"/>
    </source>
</evidence>
<dbReference type="RefSeq" id="XP_024386946.1">
    <property type="nucleotide sequence ID" value="XM_024531178.2"/>
</dbReference>
<evidence type="ECO:0000256" key="3">
    <source>
        <dbReference type="ARBA" id="ARBA00022989"/>
    </source>
</evidence>
<evidence type="ECO:0008006" key="12">
    <source>
        <dbReference type="Google" id="ProtNLM"/>
    </source>
</evidence>
<dbReference type="AlphaFoldDB" id="A0A2K1JZ47"/>
<dbReference type="SMART" id="SM00239">
    <property type="entry name" value="C2"/>
    <property type="match status" value="1"/>
</dbReference>
<keyword evidence="2 6" id="KW-0812">Transmembrane</keyword>
<dbReference type="Gramene" id="Pp3c10_15570V3.2">
    <property type="protein sequence ID" value="Pp3c10_15570V3.2"/>
    <property type="gene ID" value="Pp3c10_15570"/>
</dbReference>
<dbReference type="OrthoDB" id="67700at2759"/>
<dbReference type="Pfam" id="PF02893">
    <property type="entry name" value="GRAM"/>
    <property type="match status" value="1"/>
</dbReference>
<reference evidence="10" key="3">
    <citation type="submission" date="2020-12" db="UniProtKB">
        <authorList>
            <consortium name="EnsemblPlants"/>
        </authorList>
    </citation>
    <scope>IDENTIFICATION</scope>
</reference>
<dbReference type="PROSITE" id="PS51778">
    <property type="entry name" value="VAST"/>
    <property type="match status" value="2"/>
</dbReference>
<evidence type="ECO:0000259" key="7">
    <source>
        <dbReference type="PROSITE" id="PS50004"/>
    </source>
</evidence>
<evidence type="ECO:0000313" key="9">
    <source>
        <dbReference type="EMBL" id="PNR46802.1"/>
    </source>
</evidence>
<feature type="compositionally biased region" description="Polar residues" evidence="5">
    <location>
        <begin position="25"/>
        <end position="36"/>
    </location>
</feature>
<reference evidence="9 11" key="2">
    <citation type="journal article" date="2018" name="Plant J.">
        <title>The Physcomitrella patens chromosome-scale assembly reveals moss genome structure and evolution.</title>
        <authorList>
            <person name="Lang D."/>
            <person name="Ullrich K.K."/>
            <person name="Murat F."/>
            <person name="Fuchs J."/>
            <person name="Jenkins J."/>
            <person name="Haas F.B."/>
            <person name="Piednoel M."/>
            <person name="Gundlach H."/>
            <person name="Van Bel M."/>
            <person name="Meyberg R."/>
            <person name="Vives C."/>
            <person name="Morata J."/>
            <person name="Symeonidi A."/>
            <person name="Hiss M."/>
            <person name="Muchero W."/>
            <person name="Kamisugi Y."/>
            <person name="Saleh O."/>
            <person name="Blanc G."/>
            <person name="Decker E.L."/>
            <person name="van Gessel N."/>
            <person name="Grimwood J."/>
            <person name="Hayes R.D."/>
            <person name="Graham S.W."/>
            <person name="Gunter L.E."/>
            <person name="McDaniel S.F."/>
            <person name="Hoernstein S.N.W."/>
            <person name="Larsson A."/>
            <person name="Li F.W."/>
            <person name="Perroud P.F."/>
            <person name="Phillips J."/>
            <person name="Ranjan P."/>
            <person name="Rokshar D.S."/>
            <person name="Rothfels C.J."/>
            <person name="Schneider L."/>
            <person name="Shu S."/>
            <person name="Stevenson D.W."/>
            <person name="Thummler F."/>
            <person name="Tillich M."/>
            <person name="Villarreal Aguilar J.C."/>
            <person name="Widiez T."/>
            <person name="Wong G.K."/>
            <person name="Wymore A."/>
            <person name="Zhang Y."/>
            <person name="Zimmer A.D."/>
            <person name="Quatrano R.S."/>
            <person name="Mayer K.F.X."/>
            <person name="Goodstein D."/>
            <person name="Casacuberta J.M."/>
            <person name="Vandepoele K."/>
            <person name="Reski R."/>
            <person name="Cuming A.C."/>
            <person name="Tuskan G.A."/>
            <person name="Maumus F."/>
            <person name="Salse J."/>
            <person name="Schmutz J."/>
            <person name="Rensing S.A."/>
        </authorList>
    </citation>
    <scope>NUCLEOTIDE SEQUENCE [LARGE SCALE GENOMIC DNA]</scope>
    <source>
        <strain evidence="10 11">cv. Gransden 2004</strain>
    </source>
</reference>
<evidence type="ECO:0000256" key="5">
    <source>
        <dbReference type="SAM" id="MobiDB-lite"/>
    </source>
</evidence>
<dbReference type="InterPro" id="IPR035892">
    <property type="entry name" value="C2_domain_sf"/>
</dbReference>
<dbReference type="SMART" id="SM00568">
    <property type="entry name" value="GRAM"/>
    <property type="match status" value="1"/>
</dbReference>
<keyword evidence="11" id="KW-1185">Reference proteome</keyword>
<proteinExistence type="predicted"/>
<keyword evidence="3 6" id="KW-1133">Transmembrane helix</keyword>
<evidence type="ECO:0000256" key="6">
    <source>
        <dbReference type="SAM" id="Phobius"/>
    </source>
</evidence>
<evidence type="ECO:0000256" key="2">
    <source>
        <dbReference type="ARBA" id="ARBA00022692"/>
    </source>
</evidence>
<evidence type="ECO:0000259" key="8">
    <source>
        <dbReference type="PROSITE" id="PS51778"/>
    </source>
</evidence>
<feature type="compositionally biased region" description="Polar residues" evidence="5">
    <location>
        <begin position="1"/>
        <end position="11"/>
    </location>
</feature>
<feature type="domain" description="VASt" evidence="8">
    <location>
        <begin position="761"/>
        <end position="933"/>
    </location>
</feature>
<dbReference type="GO" id="GO:0016020">
    <property type="term" value="C:membrane"/>
    <property type="evidence" value="ECO:0007669"/>
    <property type="project" value="UniProtKB-SubCell"/>
</dbReference>
<dbReference type="InterPro" id="IPR011993">
    <property type="entry name" value="PH-like_dom_sf"/>
</dbReference>
<keyword evidence="4 6" id="KW-0472">Membrane</keyword>
<evidence type="ECO:0000256" key="1">
    <source>
        <dbReference type="ARBA" id="ARBA00004167"/>
    </source>
</evidence>
<name>A0A2K1JZ47_PHYPA</name>
<dbReference type="PROSITE" id="PS50004">
    <property type="entry name" value="C2"/>
    <property type="match status" value="1"/>
</dbReference>
<dbReference type="PaxDb" id="3218-PP1S145_136V6.1"/>
<reference evidence="9 11" key="1">
    <citation type="journal article" date="2008" name="Science">
        <title>The Physcomitrella genome reveals evolutionary insights into the conquest of land by plants.</title>
        <authorList>
            <person name="Rensing S."/>
            <person name="Lang D."/>
            <person name="Zimmer A."/>
            <person name="Terry A."/>
            <person name="Salamov A."/>
            <person name="Shapiro H."/>
            <person name="Nishiyama T."/>
            <person name="Perroud P.-F."/>
            <person name="Lindquist E."/>
            <person name="Kamisugi Y."/>
            <person name="Tanahashi T."/>
            <person name="Sakakibara K."/>
            <person name="Fujita T."/>
            <person name="Oishi K."/>
            <person name="Shin-I T."/>
            <person name="Kuroki Y."/>
            <person name="Toyoda A."/>
            <person name="Suzuki Y."/>
            <person name="Hashimoto A."/>
            <person name="Yamaguchi K."/>
            <person name="Sugano A."/>
            <person name="Kohara Y."/>
            <person name="Fujiyama A."/>
            <person name="Anterola A."/>
            <person name="Aoki S."/>
            <person name="Ashton N."/>
            <person name="Barbazuk W.B."/>
            <person name="Barker E."/>
            <person name="Bennetzen J."/>
            <person name="Bezanilla M."/>
            <person name="Blankenship R."/>
            <person name="Cho S.H."/>
            <person name="Dutcher S."/>
            <person name="Estelle M."/>
            <person name="Fawcett J.A."/>
            <person name="Gundlach H."/>
            <person name="Hanada K."/>
            <person name="Heyl A."/>
            <person name="Hicks K.A."/>
            <person name="Hugh J."/>
            <person name="Lohr M."/>
            <person name="Mayer K."/>
            <person name="Melkozernov A."/>
            <person name="Murata T."/>
            <person name="Nelson D."/>
            <person name="Pils B."/>
            <person name="Prigge M."/>
            <person name="Reiss B."/>
            <person name="Renner T."/>
            <person name="Rombauts S."/>
            <person name="Rushton P."/>
            <person name="Sanderfoot A."/>
            <person name="Schween G."/>
            <person name="Shiu S.-H."/>
            <person name="Stueber K."/>
            <person name="Theodoulou F.L."/>
            <person name="Tu H."/>
            <person name="Van de Peer Y."/>
            <person name="Verrier P.J."/>
            <person name="Waters E."/>
            <person name="Wood A."/>
            <person name="Yang L."/>
            <person name="Cove D."/>
            <person name="Cuming A."/>
            <person name="Hasebe M."/>
            <person name="Lucas S."/>
            <person name="Mishler D.B."/>
            <person name="Reski R."/>
            <person name="Grigoriev I."/>
            <person name="Quatrano R.S."/>
            <person name="Boore J.L."/>
        </authorList>
    </citation>
    <scope>NUCLEOTIDE SEQUENCE [LARGE SCALE GENOMIC DNA]</scope>
    <source>
        <strain evidence="10 11">cv. Gransden 2004</strain>
    </source>
</reference>
<organism evidence="9">
    <name type="scientific">Physcomitrium patens</name>
    <name type="common">Spreading-leaved earth moss</name>
    <name type="synonym">Physcomitrella patens</name>
    <dbReference type="NCBI Taxonomy" id="3218"/>
    <lineage>
        <taxon>Eukaryota</taxon>
        <taxon>Viridiplantae</taxon>
        <taxon>Streptophyta</taxon>
        <taxon>Embryophyta</taxon>
        <taxon>Bryophyta</taxon>
        <taxon>Bryophytina</taxon>
        <taxon>Bryopsida</taxon>
        <taxon>Funariidae</taxon>
        <taxon>Funariales</taxon>
        <taxon>Funariaceae</taxon>
        <taxon>Physcomitrium</taxon>
    </lineage>
</organism>
<dbReference type="InterPro" id="IPR044511">
    <property type="entry name" value="At1g03370/At5g50170-like"/>
</dbReference>
<feature type="domain" description="C2" evidence="7">
    <location>
        <begin position="433"/>
        <end position="545"/>
    </location>
</feature>
<dbReference type="Proteomes" id="UP000006727">
    <property type="component" value="Chromosome 10"/>
</dbReference>
<dbReference type="CDD" id="cd00030">
    <property type="entry name" value="C2"/>
    <property type="match status" value="1"/>
</dbReference>
<evidence type="ECO:0000256" key="4">
    <source>
        <dbReference type="ARBA" id="ARBA00023136"/>
    </source>
</evidence>
<dbReference type="Gramene" id="Pp3c10_15570V3.3">
    <property type="protein sequence ID" value="Pp3c10_15570V3.3"/>
    <property type="gene ID" value="Pp3c10_15570"/>
</dbReference>
<dbReference type="InterPro" id="IPR031968">
    <property type="entry name" value="VASt"/>
</dbReference>
<evidence type="ECO:0000313" key="11">
    <source>
        <dbReference type="Proteomes" id="UP000006727"/>
    </source>
</evidence>
<dbReference type="STRING" id="3218.A0A2K1JZ47"/>
<feature type="compositionally biased region" description="Low complexity" evidence="5">
    <location>
        <begin position="107"/>
        <end position="116"/>
    </location>
</feature>
<dbReference type="EnsemblPlants" id="Pp3c10_15570V3.1">
    <property type="protein sequence ID" value="Pp3c10_15570V3.1"/>
    <property type="gene ID" value="Pp3c10_15570"/>
</dbReference>
<dbReference type="EMBL" id="ABEU02000010">
    <property type="protein sequence ID" value="PNR46802.1"/>
    <property type="molecule type" value="Genomic_DNA"/>
</dbReference>
<feature type="transmembrane region" description="Helical" evidence="6">
    <location>
        <begin position="365"/>
        <end position="385"/>
    </location>
</feature>
<feature type="domain" description="VASt" evidence="8">
    <location>
        <begin position="166"/>
        <end position="337"/>
    </location>
</feature>
<comment type="subcellular location">
    <subcellularLocation>
        <location evidence="1">Membrane</location>
        <topology evidence="1">Single-pass membrane protein</topology>
    </subcellularLocation>
</comment>
<dbReference type="PANTHER" id="PTHR46296:SF8">
    <property type="entry name" value="OS06G0297800 PROTEIN"/>
    <property type="match status" value="1"/>
</dbReference>
<accession>A0A2K1JZ47</accession>
<feature type="region of interest" description="Disordered" evidence="5">
    <location>
        <begin position="1"/>
        <end position="38"/>
    </location>
</feature>
<dbReference type="Pfam" id="PF16016">
    <property type="entry name" value="VASt"/>
    <property type="match status" value="2"/>
</dbReference>
<dbReference type="Gramene" id="Pp3c10_15570V3.1">
    <property type="protein sequence ID" value="Pp3c10_15570V3.1"/>
    <property type="gene ID" value="Pp3c10_15570"/>
</dbReference>
<dbReference type="Gene3D" id="2.60.40.150">
    <property type="entry name" value="C2 domain"/>
    <property type="match status" value="1"/>
</dbReference>
<feature type="region of interest" description="Disordered" evidence="5">
    <location>
        <begin position="51"/>
        <end position="135"/>
    </location>
</feature>
<dbReference type="EnsemblPlants" id="Pp3c10_15570V3.3">
    <property type="protein sequence ID" value="Pp3c10_15570V3.3"/>
    <property type="gene ID" value="Pp3c10_15570"/>
</dbReference>